<sequence>MNKQESQHQEAPARPARAFSCPQSGRLCAILSRFPARRQSHANKSDHRSSVPPARQKPHEINILPTKTALHRTRLRNLDQEIFSVLIFYKTPHRAAPRLGLCEQSKTEKIEKNFMFFQFSDRAALWV</sequence>
<evidence type="ECO:0000313" key="2">
    <source>
        <dbReference type="EMBL" id="MDQ1861777.1"/>
    </source>
</evidence>
<gene>
    <name evidence="2" type="ORF">Q6237_12355</name>
</gene>
<evidence type="ECO:0000256" key="1">
    <source>
        <dbReference type="SAM" id="MobiDB-lite"/>
    </source>
</evidence>
<dbReference type="EMBL" id="JAVCZN010000004">
    <property type="protein sequence ID" value="MDQ1861777.1"/>
    <property type="molecule type" value="Genomic_DNA"/>
</dbReference>
<organism evidence="2 3">
    <name type="scientific">Serratia ureilytica</name>
    <dbReference type="NCBI Taxonomy" id="300181"/>
    <lineage>
        <taxon>Bacteria</taxon>
        <taxon>Pseudomonadati</taxon>
        <taxon>Pseudomonadota</taxon>
        <taxon>Gammaproteobacteria</taxon>
        <taxon>Enterobacterales</taxon>
        <taxon>Yersiniaceae</taxon>
        <taxon>Serratia</taxon>
    </lineage>
</organism>
<accession>A0ABU0VK58</accession>
<comment type="caution">
    <text evidence="2">The sequence shown here is derived from an EMBL/GenBank/DDBJ whole genome shotgun (WGS) entry which is preliminary data.</text>
</comment>
<proteinExistence type="predicted"/>
<evidence type="ECO:0000313" key="3">
    <source>
        <dbReference type="Proteomes" id="UP001177872"/>
    </source>
</evidence>
<name>A0ABU0VK58_9GAMM</name>
<keyword evidence="3" id="KW-1185">Reference proteome</keyword>
<dbReference type="RefSeq" id="WP_262942362.1">
    <property type="nucleotide sequence ID" value="NZ_JAIQCT010000003.1"/>
</dbReference>
<protein>
    <submittedName>
        <fullName evidence="2">Uncharacterized protein</fullName>
    </submittedName>
</protein>
<reference evidence="2" key="1">
    <citation type="submission" date="2023-07" db="EMBL/GenBank/DDBJ databases">
        <title>In vitro acaricidal activity of Serratia ureilytica strains isolated from Mimosa pudica nodules againts the dust mite Tyrophagus putrescentiae.</title>
        <authorList>
            <person name="Wong-Villareal A."/>
            <person name="Cerqueda-Garcia D."/>
        </authorList>
    </citation>
    <scope>NUCLEOTIDE SEQUENCE</scope>
    <source>
        <strain evidence="2">UTS2</strain>
    </source>
</reference>
<feature type="region of interest" description="Disordered" evidence="1">
    <location>
        <begin position="37"/>
        <end position="59"/>
    </location>
</feature>
<dbReference type="Proteomes" id="UP001177872">
    <property type="component" value="Unassembled WGS sequence"/>
</dbReference>